<feature type="region of interest" description="Disordered" evidence="1">
    <location>
        <begin position="739"/>
        <end position="763"/>
    </location>
</feature>
<feature type="compositionally biased region" description="Low complexity" evidence="1">
    <location>
        <begin position="960"/>
        <end position="969"/>
    </location>
</feature>
<dbReference type="InterPro" id="IPR052303">
    <property type="entry name" value="CEFIP"/>
</dbReference>
<feature type="domain" description="DUF4585" evidence="2">
    <location>
        <begin position="1268"/>
        <end position="1337"/>
    </location>
</feature>
<reference evidence="3" key="1">
    <citation type="submission" date="2009-12" db="EMBL/GenBank/DDBJ databases">
        <title>The Genome Sequence of Anolis carolinensis (Green Anole Lizard).</title>
        <authorList>
            <consortium name="The Genome Sequencing Platform"/>
            <person name="Di Palma F."/>
            <person name="Alfoldi J."/>
            <person name="Heiman D."/>
            <person name="Young S."/>
            <person name="Grabherr M."/>
            <person name="Johnson J."/>
            <person name="Lander E.S."/>
            <person name="Lindblad-Toh K."/>
        </authorList>
    </citation>
    <scope>NUCLEOTIDE SEQUENCE [LARGE SCALE GENOMIC DNA]</scope>
    <source>
        <strain evidence="3">JBL SC #1</strain>
    </source>
</reference>
<feature type="compositionally biased region" description="Low complexity" evidence="1">
    <location>
        <begin position="9"/>
        <end position="21"/>
    </location>
</feature>
<feature type="compositionally biased region" description="Basic residues" evidence="1">
    <location>
        <begin position="1201"/>
        <end position="1213"/>
    </location>
</feature>
<feature type="region of interest" description="Disordered" evidence="1">
    <location>
        <begin position="1"/>
        <end position="24"/>
    </location>
</feature>
<feature type="compositionally biased region" description="Polar residues" evidence="1">
    <location>
        <begin position="1253"/>
        <end position="1270"/>
    </location>
</feature>
<proteinExistence type="predicted"/>
<evidence type="ECO:0000313" key="4">
    <source>
        <dbReference type="Proteomes" id="UP000001646"/>
    </source>
</evidence>
<feature type="region of interest" description="Disordered" evidence="1">
    <location>
        <begin position="835"/>
        <end position="874"/>
    </location>
</feature>
<feature type="region of interest" description="Disordered" evidence="1">
    <location>
        <begin position="790"/>
        <end position="822"/>
    </location>
</feature>
<dbReference type="Pfam" id="PF15232">
    <property type="entry name" value="DUF4585"/>
    <property type="match status" value="1"/>
</dbReference>
<gene>
    <name evidence="3" type="primary">C10orf71</name>
</gene>
<feature type="compositionally biased region" description="Basic and acidic residues" evidence="1">
    <location>
        <begin position="847"/>
        <end position="869"/>
    </location>
</feature>
<dbReference type="FunCoup" id="A0A803SL31">
    <property type="interactions" value="17"/>
</dbReference>
<evidence type="ECO:0000313" key="3">
    <source>
        <dbReference type="Ensembl" id="ENSACAP00000023671.1"/>
    </source>
</evidence>
<keyword evidence="4" id="KW-1185">Reference proteome</keyword>
<feature type="region of interest" description="Disordered" evidence="1">
    <location>
        <begin position="945"/>
        <end position="969"/>
    </location>
</feature>
<feature type="compositionally biased region" description="Low complexity" evidence="1">
    <location>
        <begin position="1239"/>
        <end position="1252"/>
    </location>
</feature>
<feature type="compositionally biased region" description="Polar residues" evidence="1">
    <location>
        <begin position="739"/>
        <end position="749"/>
    </location>
</feature>
<dbReference type="InterPro" id="IPR027838">
    <property type="entry name" value="DUF4585"/>
</dbReference>
<dbReference type="InParanoid" id="A0A803SL31"/>
<evidence type="ECO:0000259" key="2">
    <source>
        <dbReference type="Pfam" id="PF15232"/>
    </source>
</evidence>
<accession>A0A803SL31</accession>
<dbReference type="GO" id="GO:0070886">
    <property type="term" value="P:positive regulation of calcineurin-NFAT signaling cascade"/>
    <property type="evidence" value="ECO:0000318"/>
    <property type="project" value="GO_Central"/>
</dbReference>
<dbReference type="PANTHER" id="PTHR33775">
    <property type="entry name" value="CARDIAC-ENRICHED FHL2-INTERACTING PROTEIN-RELATED"/>
    <property type="match status" value="1"/>
</dbReference>
<feature type="compositionally biased region" description="Polar residues" evidence="1">
    <location>
        <begin position="1147"/>
        <end position="1160"/>
    </location>
</feature>
<dbReference type="GeneTree" id="ENSGT00730000111333"/>
<dbReference type="GO" id="GO:0030018">
    <property type="term" value="C:Z disc"/>
    <property type="evidence" value="ECO:0000318"/>
    <property type="project" value="GO_Central"/>
</dbReference>
<name>A0A803SL31_ANOCA</name>
<protein>
    <submittedName>
        <fullName evidence="3">Chromosome 10 open reading frame 71</fullName>
    </submittedName>
</protein>
<organism evidence="3 4">
    <name type="scientific">Anolis carolinensis</name>
    <name type="common">Green anole</name>
    <name type="synonym">American chameleon</name>
    <dbReference type="NCBI Taxonomy" id="28377"/>
    <lineage>
        <taxon>Eukaryota</taxon>
        <taxon>Metazoa</taxon>
        <taxon>Chordata</taxon>
        <taxon>Craniata</taxon>
        <taxon>Vertebrata</taxon>
        <taxon>Euteleostomi</taxon>
        <taxon>Lepidosauria</taxon>
        <taxon>Squamata</taxon>
        <taxon>Bifurcata</taxon>
        <taxon>Unidentata</taxon>
        <taxon>Episquamata</taxon>
        <taxon>Toxicofera</taxon>
        <taxon>Iguania</taxon>
        <taxon>Dactyloidae</taxon>
        <taxon>Anolis</taxon>
    </lineage>
</organism>
<feature type="region of interest" description="Disordered" evidence="1">
    <location>
        <begin position="65"/>
        <end position="116"/>
    </location>
</feature>
<feature type="compositionally biased region" description="Basic and acidic residues" evidence="1">
    <location>
        <begin position="790"/>
        <end position="818"/>
    </location>
</feature>
<reference evidence="3" key="3">
    <citation type="submission" date="2025-09" db="UniProtKB">
        <authorList>
            <consortium name="Ensembl"/>
        </authorList>
    </citation>
    <scope>IDENTIFICATION</scope>
</reference>
<dbReference type="PANTHER" id="PTHR33775:SF2">
    <property type="entry name" value="CARDIAC-ENRICHED FHL2-INTERACTING PROTEIN"/>
    <property type="match status" value="1"/>
</dbReference>
<sequence>MQENRKQSDGQSDSSSIGSLLDDTDREVCSLTDRAFRSLCVAELETSYTESDPAVPSNIAHQLSSKLLQGPHNEKTVSRNKLSKVEEHSTFQQFPKNSQENKKASTNTRKKVSLPVSGPCNYKHTSKVSSLIKTFDKAEDEASLALAEHPDKNSLKKCPLILGRNITFLGGKTILNIQKELSEFSDTSQDMANGSDRDELQKRHSKMDLICQGPYSFHFSQADASKSKISTVSKVALKNRTGRAKEPARKGRFLHSENSAFESWKAHHKSLSEIKPKQHNLTFEGTPFLNESCIFKINVSPTDTTASGILEQDFSDALSEKSEASFSSTALPQTSLPICEDTVSQILLPQVSTLPAVVCKIPTPPSRTSEDPFTPTLTSQIDVLPVPLPKVPISPSLSQTSVPPVMAPCGTDSQIPVSHATSVPEKGNNSELEKICPPWRKQKLILGKIEPVQDITCDIPKRKDSLYGKISDLTLLTEAAASKSPISVSIPSSTSFNISKLLTPVIPQEKNEVESQLLPVTLPISDTRRIKEIEGENIYCSQNDYKSKASRLLFNLKDIRKRVKSTYSPSPLLRALEEDEKIKEQHNIKSSVTAIGVVQEDSQKLIDDSDKNHLSEQMDNTMENSIAAGVNENYVTAAASKSKTDSLNYQNRDNLRQRTSADIGDFKMVSAMALPPVKHRQYSPSSTCSFGDVTEQHVNSLCLQDSKKEKGVLCHGSDVGSQASPNQFFTAEENIVNTDSQAFPLTGNEQKGKRSTSSSEQSFISITDQPFNETNSSLLELFQKACLQESQRKKSDTGVEETPNCKEAETERREELHDYLSNNNSNVDWKCERKKAQSENGNAVQERMVKEKKDRWKTTDSVSESKSEEPLTPVLPNSFKPNLFMIKDNTFKSPPVIKTIKLPLHRSFSCQEPIASSYSETEKHYGPMQTIINTEEVGLSCSKMRSQQKAEDTGKENNPTTESTLTEGLEGITSLVKDDDDDDRGVNNTSVLSGKNLKSSEKLVKEKVRAAELKLNPTSQPNLTIESELAKNKQTSPTREKTHFKNHLIPKRRGGSCVKKIISQETKSPIVSENPTSFPALSDTIEDITAATGSLSNCTQINPRSDSVVSYSLTSPLAGSGAVFNVSEAEKITNTSLQHKETESRDQSLTTETFNPVQRSQHSEDARNSPVTNGKLQLMGQMAKTAAKPPAVPPKTEKALRRAKKLANKRKKAVSQPKRLQDEPTPPCEDTAHLSLVQSPLSPRSLLTPSESNLENQSAISFSPTPSLPATQRKLLQDPDSGEYFIIDLPVQLKTFYDPESGKYIQLSIPSSKRNLSQTPTSEILSSPHALYPSALPLRVSSVPVLASPSQLSETTSSLQGTLLKSASEWQLGDQCPDNPPCDTHSHETDGSQYNCEKDTSLSANADIISVGAIEDFVVEDIHWIHDPKQPYLSHTS</sequence>
<reference evidence="3" key="2">
    <citation type="submission" date="2025-08" db="UniProtKB">
        <authorList>
            <consortium name="Ensembl"/>
        </authorList>
    </citation>
    <scope>IDENTIFICATION</scope>
</reference>
<dbReference type="Proteomes" id="UP000001646">
    <property type="component" value="Unplaced"/>
</dbReference>
<feature type="region of interest" description="Disordered" evidence="1">
    <location>
        <begin position="1133"/>
        <end position="1271"/>
    </location>
</feature>
<evidence type="ECO:0000256" key="1">
    <source>
        <dbReference type="SAM" id="MobiDB-lite"/>
    </source>
</evidence>
<dbReference type="Ensembl" id="ENSACAT00000047825.1">
    <property type="protein sequence ID" value="ENSACAP00000023671.1"/>
    <property type="gene ID" value="ENSACAG00000039021.1"/>
</dbReference>
<feature type="compositionally biased region" description="Basic and acidic residues" evidence="1">
    <location>
        <begin position="72"/>
        <end position="89"/>
    </location>
</feature>